<protein>
    <submittedName>
        <fullName evidence="7">D-2-hydroxyacid dehydrogenase</fullName>
    </submittedName>
</protein>
<evidence type="ECO:0000313" key="7">
    <source>
        <dbReference type="EMBL" id="MBC5730892.1"/>
    </source>
</evidence>
<dbReference type="Pfam" id="PF02826">
    <property type="entry name" value="2-Hacid_dh_C"/>
    <property type="match status" value="1"/>
</dbReference>
<dbReference type="SUPFAM" id="SSF51735">
    <property type="entry name" value="NAD(P)-binding Rossmann-fold domains"/>
    <property type="match status" value="1"/>
</dbReference>
<keyword evidence="8" id="KW-1185">Reference proteome</keyword>
<gene>
    <name evidence="7" type="ORF">H8S34_08620</name>
</gene>
<proteinExistence type="inferred from homology"/>
<evidence type="ECO:0000259" key="5">
    <source>
        <dbReference type="Pfam" id="PF00389"/>
    </source>
</evidence>
<comment type="caution">
    <text evidence="7">The sequence shown here is derived from an EMBL/GenBank/DDBJ whole genome shotgun (WGS) entry which is preliminary data.</text>
</comment>
<dbReference type="InterPro" id="IPR050418">
    <property type="entry name" value="D-iso_2-hydroxyacid_DH_PdxB"/>
</dbReference>
<dbReference type="Gene3D" id="3.40.50.720">
    <property type="entry name" value="NAD(P)-binding Rossmann-like Domain"/>
    <property type="match status" value="2"/>
</dbReference>
<name>A0ABR7HTW5_9FIRM</name>
<organism evidence="7 8">
    <name type="scientific">Pseudoflavonifractor hominis</name>
    <dbReference type="NCBI Taxonomy" id="2763059"/>
    <lineage>
        <taxon>Bacteria</taxon>
        <taxon>Bacillati</taxon>
        <taxon>Bacillota</taxon>
        <taxon>Clostridia</taxon>
        <taxon>Eubacteriales</taxon>
        <taxon>Oscillospiraceae</taxon>
        <taxon>Pseudoflavonifractor</taxon>
    </lineage>
</organism>
<dbReference type="InterPro" id="IPR006140">
    <property type="entry name" value="D-isomer_DH_NAD-bd"/>
</dbReference>
<dbReference type="CDD" id="cd12162">
    <property type="entry name" value="2-Hacid_dh_4"/>
    <property type="match status" value="1"/>
</dbReference>
<dbReference type="PANTHER" id="PTHR43761:SF1">
    <property type="entry name" value="D-ISOMER SPECIFIC 2-HYDROXYACID DEHYDROGENASE CATALYTIC DOMAIN-CONTAINING PROTEIN-RELATED"/>
    <property type="match status" value="1"/>
</dbReference>
<dbReference type="InterPro" id="IPR036291">
    <property type="entry name" value="NAD(P)-bd_dom_sf"/>
</dbReference>
<evidence type="ECO:0000256" key="2">
    <source>
        <dbReference type="ARBA" id="ARBA00023002"/>
    </source>
</evidence>
<keyword evidence="2 4" id="KW-0560">Oxidoreductase</keyword>
<sequence length="317" mass="34530">MNCVILDGYTLNPGDLDWAPLERFGTLTVYDRTPPELVAERIGEAQVAMTNKTVLDRAVLEACPNLRYISVLATGYNVVDLEAARERGIVVTNIPAYSTHAVAQHVFALLLELTNHVGLHSESVKAGNWARIEDFCYWEKPMMELEGKTFGIVGYGRIGQAVARLALAFGMEVLVSSSHTIEEMPGLHAAALEEVLRRSDILSLHCPLTEERRGFLNRARLAAMKRGVLILNTARGPLIDGSALYEALCSGQVGGAALDVLCEEPPRSGDLLIGAPNCIITPHLAWGPRETRVRLMEIAAHNLECFLAGTPVNVVNP</sequence>
<dbReference type="PROSITE" id="PS00671">
    <property type="entry name" value="D_2_HYDROXYACID_DH_3"/>
    <property type="match status" value="1"/>
</dbReference>
<dbReference type="InterPro" id="IPR029753">
    <property type="entry name" value="D-isomer_DH_CS"/>
</dbReference>
<dbReference type="Proteomes" id="UP000660021">
    <property type="component" value="Unassembled WGS sequence"/>
</dbReference>
<keyword evidence="3" id="KW-0520">NAD</keyword>
<dbReference type="RefSeq" id="WP_101692736.1">
    <property type="nucleotide sequence ID" value="NZ_JACOPR010000004.1"/>
</dbReference>
<dbReference type="Pfam" id="PF00389">
    <property type="entry name" value="2-Hacid_dh"/>
    <property type="match status" value="1"/>
</dbReference>
<evidence type="ECO:0000259" key="6">
    <source>
        <dbReference type="Pfam" id="PF02826"/>
    </source>
</evidence>
<dbReference type="SUPFAM" id="SSF52283">
    <property type="entry name" value="Formate/glycerate dehydrogenase catalytic domain-like"/>
    <property type="match status" value="1"/>
</dbReference>
<evidence type="ECO:0000313" key="8">
    <source>
        <dbReference type="Proteomes" id="UP000660021"/>
    </source>
</evidence>
<feature type="domain" description="D-isomer specific 2-hydroxyacid dehydrogenase NAD-binding" evidence="6">
    <location>
        <begin position="107"/>
        <end position="285"/>
    </location>
</feature>
<dbReference type="InterPro" id="IPR006139">
    <property type="entry name" value="D-isomer_2_OHA_DH_cat_dom"/>
</dbReference>
<dbReference type="EMBL" id="JACOPR010000004">
    <property type="protein sequence ID" value="MBC5730892.1"/>
    <property type="molecule type" value="Genomic_DNA"/>
</dbReference>
<dbReference type="PANTHER" id="PTHR43761">
    <property type="entry name" value="D-ISOMER SPECIFIC 2-HYDROXYACID DEHYDROGENASE FAMILY PROTEIN (AFU_ORTHOLOGUE AFUA_1G13630)"/>
    <property type="match status" value="1"/>
</dbReference>
<evidence type="ECO:0000256" key="1">
    <source>
        <dbReference type="ARBA" id="ARBA00005854"/>
    </source>
</evidence>
<comment type="similarity">
    <text evidence="1 4">Belongs to the D-isomer specific 2-hydroxyacid dehydrogenase family.</text>
</comment>
<evidence type="ECO:0000256" key="4">
    <source>
        <dbReference type="RuleBase" id="RU003719"/>
    </source>
</evidence>
<accession>A0ABR7HTW5</accession>
<feature type="domain" description="D-isomer specific 2-hydroxyacid dehydrogenase catalytic" evidence="5">
    <location>
        <begin position="18"/>
        <end position="316"/>
    </location>
</feature>
<evidence type="ECO:0000256" key="3">
    <source>
        <dbReference type="ARBA" id="ARBA00023027"/>
    </source>
</evidence>
<reference evidence="7 8" key="1">
    <citation type="submission" date="2020-08" db="EMBL/GenBank/DDBJ databases">
        <title>Genome public.</title>
        <authorList>
            <person name="Liu C."/>
            <person name="Sun Q."/>
        </authorList>
    </citation>
    <scope>NUCLEOTIDE SEQUENCE [LARGE SCALE GENOMIC DNA]</scope>
    <source>
        <strain evidence="7 8">New-38</strain>
    </source>
</reference>